<feature type="binding site" evidence="8">
    <location>
        <position position="156"/>
    </location>
    <ligand>
        <name>[4Fe-4S] cluster</name>
        <dbReference type="ChEBI" id="CHEBI:49883"/>
        <label>2</label>
        <note>4Fe-4S-S-AdoMet</note>
    </ligand>
</feature>
<comment type="catalytic activity">
    <reaction evidence="8">
        <text>L-aspartate(89)-[ribosomal protein uS12]-hydrogen + (sulfur carrier)-SH + AH2 + 2 S-adenosyl-L-methionine = 3-methylsulfanyl-L-aspartate(89)-[ribosomal protein uS12]-hydrogen + (sulfur carrier)-H + 5'-deoxyadenosine + L-methionine + A + S-adenosyl-L-homocysteine + 2 H(+)</text>
        <dbReference type="Rhea" id="RHEA:37087"/>
        <dbReference type="Rhea" id="RHEA-COMP:10460"/>
        <dbReference type="Rhea" id="RHEA-COMP:10461"/>
        <dbReference type="Rhea" id="RHEA-COMP:14737"/>
        <dbReference type="Rhea" id="RHEA-COMP:14739"/>
        <dbReference type="ChEBI" id="CHEBI:13193"/>
        <dbReference type="ChEBI" id="CHEBI:15378"/>
        <dbReference type="ChEBI" id="CHEBI:17319"/>
        <dbReference type="ChEBI" id="CHEBI:17499"/>
        <dbReference type="ChEBI" id="CHEBI:29917"/>
        <dbReference type="ChEBI" id="CHEBI:29961"/>
        <dbReference type="ChEBI" id="CHEBI:57844"/>
        <dbReference type="ChEBI" id="CHEBI:57856"/>
        <dbReference type="ChEBI" id="CHEBI:59789"/>
        <dbReference type="ChEBI" id="CHEBI:64428"/>
        <dbReference type="ChEBI" id="CHEBI:73599"/>
        <dbReference type="EC" id="2.8.4.4"/>
    </reaction>
</comment>
<dbReference type="SFLD" id="SFLDS00029">
    <property type="entry name" value="Radical_SAM"/>
    <property type="match status" value="1"/>
</dbReference>
<evidence type="ECO:0000256" key="7">
    <source>
        <dbReference type="ARBA" id="ARBA00023014"/>
    </source>
</evidence>
<keyword evidence="5 8" id="KW-0479">Metal-binding</keyword>
<keyword evidence="12" id="KW-0689">Ribosomal protein</keyword>
<gene>
    <name evidence="8 12" type="primary">rimO</name>
    <name evidence="12" type="ORF">H8S62_13210</name>
</gene>
<dbReference type="InterPro" id="IPR005840">
    <property type="entry name" value="Ribosomal_uS12_MeSTrfase_RimO"/>
</dbReference>
<proteinExistence type="inferred from homology"/>
<name>A0A8J6JND8_9FIRM</name>
<keyword evidence="6 8" id="KW-0408">Iron</keyword>
<dbReference type="Proteomes" id="UP000607645">
    <property type="component" value="Unassembled WGS sequence"/>
</dbReference>
<comment type="caution">
    <text evidence="12">The sequence shown here is derived from an EMBL/GenBank/DDBJ whole genome shotgun (WGS) entry which is preliminary data.</text>
</comment>
<evidence type="ECO:0000259" key="10">
    <source>
        <dbReference type="PROSITE" id="PS51449"/>
    </source>
</evidence>
<dbReference type="InterPro" id="IPR013848">
    <property type="entry name" value="Methylthiotransferase_N"/>
</dbReference>
<dbReference type="Gene3D" id="2.40.50.140">
    <property type="entry name" value="Nucleic acid-binding proteins"/>
    <property type="match status" value="1"/>
</dbReference>
<keyword evidence="13" id="KW-1185">Reference proteome</keyword>
<sequence>MNTYKVAFVSLGCAKNLVNTEQMMALCRDAGHTVTADAEGADVAVLNTCGFIDSAKSEAIDHILELAELKNQGVLGKLLVTGCLSQRYRDELLEDMPEVDGILGTGSYTDIVPAIEAVMEGDQPTFFGNIDDTIEDGARMVSTPGYTAYLKIAEGCDNRCSYCIIPYLRGRYRSRTMESLLAEARELADRGVKELIVIAQDITRYGIDLYHKRMLGELLRELCRLPFHWVRLHYLYPDELDDALIDVIASEPKILRYIDIPLQHINDGILKAMNRRGSKAEIVALLDKLRARLPGLVLRTSLICGLPGEGEAEFEELCDFLRSAGIERAGIFQFSPEEGTPAAVMENQVDVDVAARRVELLVDLQSRVMDDFNARRMGETLEVLCEGFDPDMGCYAGRSYADSPDVDGKVYFTAAGVVSAGEFVQVRITGAEDGDLMGEIEED</sequence>
<evidence type="ECO:0000256" key="1">
    <source>
        <dbReference type="ARBA" id="ARBA00022485"/>
    </source>
</evidence>
<reference evidence="12" key="1">
    <citation type="submission" date="2020-08" db="EMBL/GenBank/DDBJ databases">
        <title>Genome public.</title>
        <authorList>
            <person name="Liu C."/>
            <person name="Sun Q."/>
        </authorList>
    </citation>
    <scope>NUCLEOTIDE SEQUENCE</scope>
    <source>
        <strain evidence="12">NSJ-52</strain>
    </source>
</reference>
<dbReference type="Pfam" id="PF00919">
    <property type="entry name" value="UPF0004"/>
    <property type="match status" value="1"/>
</dbReference>
<dbReference type="GO" id="GO:0103039">
    <property type="term" value="F:protein methylthiotransferase activity"/>
    <property type="evidence" value="ECO:0007669"/>
    <property type="project" value="UniProtKB-EC"/>
</dbReference>
<dbReference type="GO" id="GO:0035600">
    <property type="term" value="P:tRNA methylthiolation"/>
    <property type="evidence" value="ECO:0007669"/>
    <property type="project" value="UniProtKB-ARBA"/>
</dbReference>
<dbReference type="InterPro" id="IPR007197">
    <property type="entry name" value="rSAM"/>
</dbReference>
<dbReference type="NCBIfam" id="TIGR00089">
    <property type="entry name" value="MiaB/RimO family radical SAM methylthiotransferase"/>
    <property type="match status" value="1"/>
</dbReference>
<dbReference type="PANTHER" id="PTHR43837">
    <property type="entry name" value="RIBOSOMAL PROTEIN S12 METHYLTHIOTRANSFERASE RIMO"/>
    <property type="match status" value="1"/>
</dbReference>
<evidence type="ECO:0000256" key="2">
    <source>
        <dbReference type="ARBA" id="ARBA00022490"/>
    </source>
</evidence>
<dbReference type="HAMAP" id="MF_01865">
    <property type="entry name" value="MTTase_RimO"/>
    <property type="match status" value="1"/>
</dbReference>
<dbReference type="SFLD" id="SFLDF00274">
    <property type="entry name" value="ribosomal_protein_S12_methylth"/>
    <property type="match status" value="1"/>
</dbReference>
<dbReference type="GO" id="GO:0051539">
    <property type="term" value="F:4 iron, 4 sulfur cluster binding"/>
    <property type="evidence" value="ECO:0007669"/>
    <property type="project" value="UniProtKB-UniRule"/>
</dbReference>
<feature type="binding site" evidence="8">
    <location>
        <position position="83"/>
    </location>
    <ligand>
        <name>[4Fe-4S] cluster</name>
        <dbReference type="ChEBI" id="CHEBI:49883"/>
        <label>1</label>
    </ligand>
</feature>
<dbReference type="Gene3D" id="3.80.30.20">
    <property type="entry name" value="tm_1862 like domain"/>
    <property type="match status" value="1"/>
</dbReference>
<dbReference type="GO" id="GO:0035599">
    <property type="term" value="F:aspartic acid methylthiotransferase activity"/>
    <property type="evidence" value="ECO:0007669"/>
    <property type="project" value="TreeGrafter"/>
</dbReference>
<dbReference type="NCBIfam" id="TIGR01125">
    <property type="entry name" value="30S ribosomal protein S12 methylthiotransferase RimO"/>
    <property type="match status" value="1"/>
</dbReference>
<comment type="cofactor">
    <cofactor evidence="8">
        <name>[4Fe-4S] cluster</name>
        <dbReference type="ChEBI" id="CHEBI:49883"/>
    </cofactor>
    <text evidence="8">Binds 2 [4Fe-4S] clusters. One cluster is coordinated with 3 cysteines and an exchangeable S-adenosyl-L-methionine.</text>
</comment>
<feature type="binding site" evidence="8">
    <location>
        <position position="13"/>
    </location>
    <ligand>
        <name>[4Fe-4S] cluster</name>
        <dbReference type="ChEBI" id="CHEBI:49883"/>
        <label>1</label>
    </ligand>
</feature>
<dbReference type="InterPro" id="IPR002792">
    <property type="entry name" value="TRAM_dom"/>
</dbReference>
<dbReference type="FunFam" id="3.80.30.20:FF:000001">
    <property type="entry name" value="tRNA-2-methylthio-N(6)-dimethylallyladenosine synthase 2"/>
    <property type="match status" value="1"/>
</dbReference>
<feature type="binding site" evidence="8">
    <location>
        <position position="160"/>
    </location>
    <ligand>
        <name>[4Fe-4S] cluster</name>
        <dbReference type="ChEBI" id="CHEBI:49883"/>
        <label>2</label>
        <note>4Fe-4S-S-AdoMet</note>
    </ligand>
</feature>
<dbReference type="EMBL" id="JACOPQ010000011">
    <property type="protein sequence ID" value="MBC5737965.1"/>
    <property type="molecule type" value="Genomic_DNA"/>
</dbReference>
<dbReference type="GO" id="GO:0140101">
    <property type="term" value="F:catalytic activity, acting on a tRNA"/>
    <property type="evidence" value="ECO:0007669"/>
    <property type="project" value="UniProtKB-ARBA"/>
</dbReference>
<dbReference type="Gene3D" id="3.40.50.12160">
    <property type="entry name" value="Methylthiotransferase, N-terminal domain"/>
    <property type="match status" value="1"/>
</dbReference>
<dbReference type="InterPro" id="IPR006638">
    <property type="entry name" value="Elp3/MiaA/NifB-like_rSAM"/>
</dbReference>
<evidence type="ECO:0000256" key="6">
    <source>
        <dbReference type="ARBA" id="ARBA00023004"/>
    </source>
</evidence>
<dbReference type="PROSITE" id="PS51449">
    <property type="entry name" value="MTTASE_N"/>
    <property type="match status" value="1"/>
</dbReference>
<keyword evidence="4 8" id="KW-0949">S-adenosyl-L-methionine</keyword>
<comment type="subcellular location">
    <subcellularLocation>
        <location evidence="8">Cytoplasm</location>
    </subcellularLocation>
</comment>
<dbReference type="SUPFAM" id="SSF102114">
    <property type="entry name" value="Radical SAM enzymes"/>
    <property type="match status" value="1"/>
</dbReference>
<dbReference type="InterPro" id="IPR012340">
    <property type="entry name" value="NA-bd_OB-fold"/>
</dbReference>
<comment type="similarity">
    <text evidence="8">Belongs to the methylthiotransferase family. RimO subfamily.</text>
</comment>
<feature type="binding site" evidence="8">
    <location>
        <position position="49"/>
    </location>
    <ligand>
        <name>[4Fe-4S] cluster</name>
        <dbReference type="ChEBI" id="CHEBI:49883"/>
        <label>1</label>
    </ligand>
</feature>
<protein>
    <recommendedName>
        <fullName evidence="8">Ribosomal protein uS12 methylthiotransferase RimO</fullName>
        <shortName evidence="8">uS12 MTTase</shortName>
        <shortName evidence="8">uS12 methylthiotransferase</shortName>
        <ecNumber evidence="8">2.8.4.4</ecNumber>
    </recommendedName>
    <alternativeName>
        <fullName evidence="8">Ribosomal protein uS12 (aspartate-C(3))-methylthiotransferase</fullName>
    </alternativeName>
    <alternativeName>
        <fullName evidence="8">Ribosome maturation factor RimO</fullName>
    </alternativeName>
</protein>
<dbReference type="CDD" id="cd01335">
    <property type="entry name" value="Radical_SAM"/>
    <property type="match status" value="1"/>
</dbReference>
<dbReference type="PROSITE" id="PS01278">
    <property type="entry name" value="MTTASE_RADICAL"/>
    <property type="match status" value="1"/>
</dbReference>
<keyword evidence="12" id="KW-0687">Ribonucleoprotein</keyword>
<dbReference type="GO" id="GO:0005829">
    <property type="term" value="C:cytosol"/>
    <property type="evidence" value="ECO:0007669"/>
    <property type="project" value="TreeGrafter"/>
</dbReference>
<dbReference type="GO" id="GO:0005840">
    <property type="term" value="C:ribosome"/>
    <property type="evidence" value="ECO:0007669"/>
    <property type="project" value="UniProtKB-KW"/>
</dbReference>
<keyword evidence="2 8" id="KW-0963">Cytoplasm</keyword>
<dbReference type="InterPro" id="IPR005839">
    <property type="entry name" value="Methylthiotransferase"/>
</dbReference>
<feature type="domain" description="Radical SAM core" evidence="11">
    <location>
        <begin position="142"/>
        <end position="371"/>
    </location>
</feature>
<dbReference type="Pfam" id="PF18693">
    <property type="entry name" value="TRAM_2"/>
    <property type="match status" value="1"/>
</dbReference>
<dbReference type="EC" id="2.8.4.4" evidence="8"/>
<evidence type="ECO:0000256" key="5">
    <source>
        <dbReference type="ARBA" id="ARBA00022723"/>
    </source>
</evidence>
<dbReference type="PANTHER" id="PTHR43837:SF1">
    <property type="entry name" value="RIBOSOMAL PROTEIN US12 METHYLTHIOTRANSFERASE RIMO"/>
    <property type="match status" value="1"/>
</dbReference>
<evidence type="ECO:0000259" key="11">
    <source>
        <dbReference type="PROSITE" id="PS51918"/>
    </source>
</evidence>
<dbReference type="InterPro" id="IPR038135">
    <property type="entry name" value="Methylthiotransferase_N_sf"/>
</dbReference>
<dbReference type="Pfam" id="PF04055">
    <property type="entry name" value="Radical_SAM"/>
    <property type="match status" value="1"/>
</dbReference>
<evidence type="ECO:0000256" key="8">
    <source>
        <dbReference type="HAMAP-Rule" id="MF_01865"/>
    </source>
</evidence>
<dbReference type="InterPro" id="IPR058240">
    <property type="entry name" value="rSAM_sf"/>
</dbReference>
<dbReference type="InterPro" id="IPR023404">
    <property type="entry name" value="rSAM_horseshoe"/>
</dbReference>
<evidence type="ECO:0000313" key="12">
    <source>
        <dbReference type="EMBL" id="MBC5737965.1"/>
    </source>
</evidence>
<dbReference type="InterPro" id="IPR020612">
    <property type="entry name" value="Methylthiotransferase_CS"/>
</dbReference>
<evidence type="ECO:0000259" key="9">
    <source>
        <dbReference type="PROSITE" id="PS50926"/>
    </source>
</evidence>
<keyword evidence="7 8" id="KW-0411">Iron-sulfur</keyword>
<organism evidence="12 13">
    <name type="scientific">Lawsonibacter faecis</name>
    <dbReference type="NCBI Taxonomy" id="2763052"/>
    <lineage>
        <taxon>Bacteria</taxon>
        <taxon>Bacillati</taxon>
        <taxon>Bacillota</taxon>
        <taxon>Clostridia</taxon>
        <taxon>Eubacteriales</taxon>
        <taxon>Oscillospiraceae</taxon>
        <taxon>Lawsonibacter</taxon>
    </lineage>
</organism>
<dbReference type="GO" id="GO:0046872">
    <property type="term" value="F:metal ion binding"/>
    <property type="evidence" value="ECO:0007669"/>
    <property type="project" value="UniProtKB-KW"/>
</dbReference>
<evidence type="ECO:0000256" key="4">
    <source>
        <dbReference type="ARBA" id="ARBA00022691"/>
    </source>
</evidence>
<dbReference type="SFLD" id="SFLDG01082">
    <property type="entry name" value="B12-binding_domain_containing"/>
    <property type="match status" value="1"/>
</dbReference>
<dbReference type="PROSITE" id="PS50926">
    <property type="entry name" value="TRAM"/>
    <property type="match status" value="1"/>
</dbReference>
<feature type="binding site" evidence="8">
    <location>
        <position position="163"/>
    </location>
    <ligand>
        <name>[4Fe-4S] cluster</name>
        <dbReference type="ChEBI" id="CHEBI:49883"/>
        <label>2</label>
        <note>4Fe-4S-S-AdoMet</note>
    </ligand>
</feature>
<feature type="domain" description="TRAM" evidence="9">
    <location>
        <begin position="374"/>
        <end position="442"/>
    </location>
</feature>
<dbReference type="SFLD" id="SFLDG01061">
    <property type="entry name" value="methylthiotransferase"/>
    <property type="match status" value="1"/>
</dbReference>
<evidence type="ECO:0000313" key="13">
    <source>
        <dbReference type="Proteomes" id="UP000607645"/>
    </source>
</evidence>
<evidence type="ECO:0000256" key="3">
    <source>
        <dbReference type="ARBA" id="ARBA00022679"/>
    </source>
</evidence>
<dbReference type="SMART" id="SM00729">
    <property type="entry name" value="Elp3"/>
    <property type="match status" value="1"/>
</dbReference>
<dbReference type="AlphaFoldDB" id="A0A8J6JND8"/>
<dbReference type="RefSeq" id="WP_186919745.1">
    <property type="nucleotide sequence ID" value="NZ_JACOPQ010000011.1"/>
</dbReference>
<comment type="function">
    <text evidence="8">Catalyzes the methylthiolation of an aspartic acid residue of ribosomal protein uS12.</text>
</comment>
<dbReference type="PROSITE" id="PS51918">
    <property type="entry name" value="RADICAL_SAM"/>
    <property type="match status" value="1"/>
</dbReference>
<accession>A0A8J6JND8</accession>
<keyword evidence="3 8" id="KW-0808">Transferase</keyword>
<feature type="domain" description="MTTase N-terminal" evidence="10">
    <location>
        <begin position="4"/>
        <end position="120"/>
    </location>
</feature>
<keyword evidence="1 8" id="KW-0004">4Fe-4S</keyword>